<evidence type="ECO:0000313" key="2">
    <source>
        <dbReference type="Proteomes" id="UP000297982"/>
    </source>
</evidence>
<protein>
    <recommendedName>
        <fullName evidence="3">DUF4367 domain-containing protein</fullName>
    </recommendedName>
</protein>
<dbReference type="Proteomes" id="UP000297982">
    <property type="component" value="Unassembled WGS sequence"/>
</dbReference>
<gene>
    <name evidence="1" type="ORF">E4663_10450</name>
</gene>
<keyword evidence="2" id="KW-1185">Reference proteome</keyword>
<accession>A0A4Z0H5T9</accession>
<dbReference type="EMBL" id="SRJC01000001">
    <property type="protein sequence ID" value="TGB05380.1"/>
    <property type="molecule type" value="Genomic_DNA"/>
</dbReference>
<reference evidence="1 2" key="1">
    <citation type="journal article" date="2003" name="Int. J. Syst. Evol. Microbiol.">
        <title>Halobacillus salinus sp. nov., isolated from a salt lake on the coast of the East Sea in Korea.</title>
        <authorList>
            <person name="Yoon J.H."/>
            <person name="Kang K.H."/>
            <person name="Park Y.H."/>
        </authorList>
    </citation>
    <scope>NUCLEOTIDE SEQUENCE [LARGE SCALE GENOMIC DNA]</scope>
    <source>
        <strain evidence="1 2">HSL-3</strain>
    </source>
</reference>
<dbReference type="RefSeq" id="WP_135327510.1">
    <property type="nucleotide sequence ID" value="NZ_SRJC01000001.1"/>
</dbReference>
<dbReference type="AlphaFoldDB" id="A0A4Z0H5T9"/>
<proteinExistence type="predicted"/>
<sequence length="170" mass="19464">MERHSFVKLIYLAGLMILLTACGTSSSEVPSGYYAFQTGEEVETALDDLTFQPELPDFIPVHMVSVVSDIYEKNNQETLDISFYTEKNDLLSLTFTKGTNEKHWIDPQQVKIDQQLRGTYEDNQFAKRLSWKKNGITYTLAFRKSVDAQTVDEQSVSKEHLLEVARSFHS</sequence>
<dbReference type="PROSITE" id="PS51257">
    <property type="entry name" value="PROKAR_LIPOPROTEIN"/>
    <property type="match status" value="1"/>
</dbReference>
<name>A0A4Z0H5T9_9BACI</name>
<evidence type="ECO:0008006" key="3">
    <source>
        <dbReference type="Google" id="ProtNLM"/>
    </source>
</evidence>
<evidence type="ECO:0000313" key="1">
    <source>
        <dbReference type="EMBL" id="TGB05380.1"/>
    </source>
</evidence>
<dbReference type="STRING" id="192814.GCA_900166575_02476"/>
<organism evidence="1 2">
    <name type="scientific">Halobacillus salinus</name>
    <dbReference type="NCBI Taxonomy" id="192814"/>
    <lineage>
        <taxon>Bacteria</taxon>
        <taxon>Bacillati</taxon>
        <taxon>Bacillota</taxon>
        <taxon>Bacilli</taxon>
        <taxon>Bacillales</taxon>
        <taxon>Bacillaceae</taxon>
        <taxon>Halobacillus</taxon>
    </lineage>
</organism>
<comment type="caution">
    <text evidence="1">The sequence shown here is derived from an EMBL/GenBank/DDBJ whole genome shotgun (WGS) entry which is preliminary data.</text>
</comment>